<sequence>MATNKMLLACILALSFSVALASVVPVQDFCVADPNGISLVNGVACKDPKLVKEDDFFFSGFNKRGNTSNPMGSKVTQFNVAQIPGLNTLGVATVRLDFAPWGLNAPHMHPRASEILTVLRGTLEVGFVTSIPELRHFKKVLNKGDMFVFPIGLIHYQKNVGKRHAVAIAAFNSQNPGSIPVAATVLHAKPNIDSGIVAKAFQLDKVFVESIQSKV</sequence>
<dbReference type="GO" id="GO:0048046">
    <property type="term" value="C:apoplast"/>
    <property type="evidence" value="ECO:0007669"/>
    <property type="project" value="UniProtKB-SubCell"/>
</dbReference>
<organism evidence="16 17">
    <name type="scientific">Acer negundo</name>
    <name type="common">Box elder</name>
    <dbReference type="NCBI Taxonomy" id="4023"/>
    <lineage>
        <taxon>Eukaryota</taxon>
        <taxon>Viridiplantae</taxon>
        <taxon>Streptophyta</taxon>
        <taxon>Embryophyta</taxon>
        <taxon>Tracheophyta</taxon>
        <taxon>Spermatophyta</taxon>
        <taxon>Magnoliopsida</taxon>
        <taxon>eudicotyledons</taxon>
        <taxon>Gunneridae</taxon>
        <taxon>Pentapetalae</taxon>
        <taxon>rosids</taxon>
        <taxon>malvids</taxon>
        <taxon>Sapindales</taxon>
        <taxon>Sapindaceae</taxon>
        <taxon>Hippocastanoideae</taxon>
        <taxon>Acereae</taxon>
        <taxon>Acer</taxon>
    </lineage>
</organism>
<keyword evidence="6 11" id="KW-0479">Metal-binding</keyword>
<evidence type="ECO:0000313" key="16">
    <source>
        <dbReference type="EMBL" id="KAI9198456.1"/>
    </source>
</evidence>
<evidence type="ECO:0000256" key="3">
    <source>
        <dbReference type="ARBA" id="ARBA00007456"/>
    </source>
</evidence>
<dbReference type="InterPro" id="IPR011051">
    <property type="entry name" value="RmlC_Cupin_sf"/>
</dbReference>
<evidence type="ECO:0000256" key="1">
    <source>
        <dbReference type="ARBA" id="ARBA00003629"/>
    </source>
</evidence>
<evidence type="ECO:0000256" key="4">
    <source>
        <dbReference type="ARBA" id="ARBA00022523"/>
    </source>
</evidence>
<keyword evidence="4 14" id="KW-0052">Apoplast</keyword>
<evidence type="ECO:0000256" key="9">
    <source>
        <dbReference type="ARBA" id="ARBA00023180"/>
    </source>
</evidence>
<keyword evidence="9" id="KW-0325">Glycoprotein</keyword>
<feature type="binding site" evidence="11">
    <location>
        <position position="109"/>
    </location>
    <ligand>
        <name>oxalate</name>
        <dbReference type="ChEBI" id="CHEBI:30623"/>
    </ligand>
</feature>
<feature type="domain" description="Cupin type-1" evidence="15">
    <location>
        <begin position="59"/>
        <end position="209"/>
    </location>
</feature>
<feature type="binding site" evidence="11">
    <location>
        <position position="104"/>
    </location>
    <ligand>
        <name>oxalate</name>
        <dbReference type="ChEBI" id="CHEBI:30623"/>
    </ligand>
</feature>
<dbReference type="Proteomes" id="UP001064489">
    <property type="component" value="Chromosome 13"/>
</dbReference>
<evidence type="ECO:0000256" key="8">
    <source>
        <dbReference type="ARBA" id="ARBA00023157"/>
    </source>
</evidence>
<keyword evidence="17" id="KW-1185">Reference proteome</keyword>
<evidence type="ECO:0000256" key="7">
    <source>
        <dbReference type="ARBA" id="ARBA00022729"/>
    </source>
</evidence>
<feature type="disulfide bond" evidence="13">
    <location>
        <begin position="30"/>
        <end position="45"/>
    </location>
</feature>
<feature type="binding site" evidence="12">
    <location>
        <position position="107"/>
    </location>
    <ligand>
        <name>Mn(2+)</name>
        <dbReference type="ChEBI" id="CHEBI:29035"/>
    </ligand>
</feature>
<evidence type="ECO:0000313" key="17">
    <source>
        <dbReference type="Proteomes" id="UP001064489"/>
    </source>
</evidence>
<name>A0AAD5P4E7_ACENE</name>
<dbReference type="InterPro" id="IPR014710">
    <property type="entry name" value="RmlC-like_jellyroll"/>
</dbReference>
<dbReference type="GO" id="GO:0030145">
    <property type="term" value="F:manganese ion binding"/>
    <property type="evidence" value="ECO:0007669"/>
    <property type="project" value="UniProtKB-UniRule"/>
</dbReference>
<keyword evidence="8 13" id="KW-1015">Disulfide bond</keyword>
<dbReference type="PRINTS" id="PR00325">
    <property type="entry name" value="GERMIN"/>
</dbReference>
<dbReference type="PANTHER" id="PTHR31238">
    <property type="entry name" value="GERMIN-LIKE PROTEIN SUBFAMILY 3 MEMBER 3"/>
    <property type="match status" value="1"/>
</dbReference>
<dbReference type="Pfam" id="PF00190">
    <property type="entry name" value="Cupin_1"/>
    <property type="match status" value="1"/>
</dbReference>
<reference evidence="16 17" key="1">
    <citation type="journal article" date="2022" name="Plant J.">
        <title>Strategies of tolerance reflected in two North American maple genomes.</title>
        <authorList>
            <person name="McEvoy S.L."/>
            <person name="Sezen U.U."/>
            <person name="Trouern-Trend A."/>
            <person name="McMahon S.M."/>
            <person name="Schaberg P.G."/>
            <person name="Yang J."/>
            <person name="Wegrzyn J.L."/>
            <person name="Swenson N.G."/>
        </authorList>
    </citation>
    <scope>NUCLEOTIDE SEQUENCE [LARGE SCALE GENOMIC DNA]</scope>
    <source>
        <strain evidence="16">91603</strain>
    </source>
</reference>
<dbReference type="InterPro" id="IPR006045">
    <property type="entry name" value="Cupin_1"/>
</dbReference>
<evidence type="ECO:0000256" key="10">
    <source>
        <dbReference type="ARBA" id="ARBA00023211"/>
    </source>
</evidence>
<gene>
    <name evidence="16" type="ORF">LWI28_016171</name>
</gene>
<dbReference type="SMART" id="SM00835">
    <property type="entry name" value="Cupin_1"/>
    <property type="match status" value="1"/>
</dbReference>
<evidence type="ECO:0000256" key="13">
    <source>
        <dbReference type="PIRSR" id="PIRSR601929-3"/>
    </source>
</evidence>
<dbReference type="InterPro" id="IPR019780">
    <property type="entry name" value="Germin_Mn-BS"/>
</dbReference>
<evidence type="ECO:0000259" key="15">
    <source>
        <dbReference type="SMART" id="SM00835"/>
    </source>
</evidence>
<comment type="function">
    <text evidence="1">May play a role in plant defense. Probably has no oxalate oxidase activity even if the active site is conserved.</text>
</comment>
<comment type="caution">
    <text evidence="16">The sequence shown here is derived from an EMBL/GenBank/DDBJ whole genome shotgun (WGS) entry which is preliminary data.</text>
</comment>
<comment type="subcellular location">
    <subcellularLocation>
        <location evidence="2 14">Secreted</location>
        <location evidence="2 14">Extracellular space</location>
        <location evidence="2 14">Apoplast</location>
    </subcellularLocation>
</comment>
<protein>
    <recommendedName>
        <fullName evidence="14">Germin-like protein</fullName>
    </recommendedName>
</protein>
<feature type="binding site" evidence="12">
    <location>
        <position position="109"/>
    </location>
    <ligand>
        <name>Mn(2+)</name>
        <dbReference type="ChEBI" id="CHEBI:29035"/>
    </ligand>
</feature>
<feature type="chain" id="PRO_5041782623" description="Germin-like protein" evidence="14">
    <location>
        <begin position="22"/>
        <end position="215"/>
    </location>
</feature>
<comment type="similarity">
    <text evidence="3 14">Belongs to the germin family.</text>
</comment>
<feature type="binding site" evidence="12">
    <location>
        <position position="114"/>
    </location>
    <ligand>
        <name>Mn(2+)</name>
        <dbReference type="ChEBI" id="CHEBI:29035"/>
    </ligand>
</feature>
<keyword evidence="10 11" id="KW-0464">Manganese</keyword>
<feature type="signal peptide" evidence="14">
    <location>
        <begin position="1"/>
        <end position="21"/>
    </location>
</feature>
<dbReference type="EMBL" id="JAJSOW010000002">
    <property type="protein sequence ID" value="KAI9198456.1"/>
    <property type="molecule type" value="Genomic_DNA"/>
</dbReference>
<proteinExistence type="inferred from homology"/>
<evidence type="ECO:0000256" key="2">
    <source>
        <dbReference type="ARBA" id="ARBA00004271"/>
    </source>
</evidence>
<dbReference type="Gene3D" id="2.60.120.10">
    <property type="entry name" value="Jelly Rolls"/>
    <property type="match status" value="1"/>
</dbReference>
<evidence type="ECO:0000256" key="6">
    <source>
        <dbReference type="ARBA" id="ARBA00022723"/>
    </source>
</evidence>
<evidence type="ECO:0000256" key="14">
    <source>
        <dbReference type="RuleBase" id="RU366015"/>
    </source>
</evidence>
<dbReference type="CDD" id="cd02241">
    <property type="entry name" value="cupin_OxOx"/>
    <property type="match status" value="1"/>
</dbReference>
<dbReference type="FunFam" id="2.60.120.10:FF:000005">
    <property type="entry name" value="Germin-like protein subfamily 1 member 8"/>
    <property type="match status" value="1"/>
</dbReference>
<evidence type="ECO:0000256" key="5">
    <source>
        <dbReference type="ARBA" id="ARBA00022525"/>
    </source>
</evidence>
<dbReference type="SUPFAM" id="SSF51182">
    <property type="entry name" value="RmlC-like cupins"/>
    <property type="match status" value="1"/>
</dbReference>
<feature type="binding site" evidence="11">
    <location>
        <position position="114"/>
    </location>
    <ligand>
        <name>oxalate</name>
        <dbReference type="ChEBI" id="CHEBI:30623"/>
    </ligand>
</feature>
<keyword evidence="5 14" id="KW-0964">Secreted</keyword>
<evidence type="ECO:0000256" key="11">
    <source>
        <dbReference type="PIRSR" id="PIRSR601929-1"/>
    </source>
</evidence>
<evidence type="ECO:0000256" key="12">
    <source>
        <dbReference type="PIRSR" id="PIRSR601929-2"/>
    </source>
</evidence>
<feature type="binding site" evidence="12">
    <location>
        <position position="155"/>
    </location>
    <ligand>
        <name>Mn(2+)</name>
        <dbReference type="ChEBI" id="CHEBI:29035"/>
    </ligand>
</feature>
<dbReference type="PROSITE" id="PS00725">
    <property type="entry name" value="GERMIN"/>
    <property type="match status" value="1"/>
</dbReference>
<dbReference type="InterPro" id="IPR001929">
    <property type="entry name" value="Germin"/>
</dbReference>
<keyword evidence="7 14" id="KW-0732">Signal</keyword>
<dbReference type="AlphaFoldDB" id="A0AAD5P4E7"/>
<accession>A0AAD5P4E7</accession>